<sequence>MTPKIFSAFIFVLLLNFAVSQPAENILRADGSMIEEMAKMVLTQFSSILSPKTLAKLSPSNPSSSMTTTTAPSVTEKIRQCTCPESDECISEAYRSNSFCQNSCKPHLEYYSSKPDEFLACFPKNPSGHLMINKCLKENIPQFCAADGSRFTFITKPNYNQSSTFEFNFDLGKKVIDMAILEHLKAFFSCSGACMKENMVACFERKSCGVYLPKNYDLGNIAHFCPALKSSINSNLMKALPCFAMQQVFPKFFH</sequence>
<dbReference type="Proteomes" id="UP000887579">
    <property type="component" value="Unplaced"/>
</dbReference>
<reference evidence="2" key="1">
    <citation type="submission" date="2022-11" db="UniProtKB">
        <authorList>
            <consortium name="WormBaseParasite"/>
        </authorList>
    </citation>
    <scope>IDENTIFICATION</scope>
</reference>
<organism evidence="1 2">
    <name type="scientific">Panagrolaimus sp. ES5</name>
    <dbReference type="NCBI Taxonomy" id="591445"/>
    <lineage>
        <taxon>Eukaryota</taxon>
        <taxon>Metazoa</taxon>
        <taxon>Ecdysozoa</taxon>
        <taxon>Nematoda</taxon>
        <taxon>Chromadorea</taxon>
        <taxon>Rhabditida</taxon>
        <taxon>Tylenchina</taxon>
        <taxon>Panagrolaimomorpha</taxon>
        <taxon>Panagrolaimoidea</taxon>
        <taxon>Panagrolaimidae</taxon>
        <taxon>Panagrolaimus</taxon>
    </lineage>
</organism>
<evidence type="ECO:0000313" key="2">
    <source>
        <dbReference type="WBParaSite" id="ES5_v2.g6490.t1"/>
    </source>
</evidence>
<name>A0AC34GPM3_9BILA</name>
<dbReference type="WBParaSite" id="ES5_v2.g6490.t1">
    <property type="protein sequence ID" value="ES5_v2.g6490.t1"/>
    <property type="gene ID" value="ES5_v2.g6490"/>
</dbReference>
<accession>A0AC34GPM3</accession>
<protein>
    <submittedName>
        <fullName evidence="2">Uncharacterized protein</fullName>
    </submittedName>
</protein>
<evidence type="ECO:0000313" key="1">
    <source>
        <dbReference type="Proteomes" id="UP000887579"/>
    </source>
</evidence>
<proteinExistence type="predicted"/>